<organism evidence="1 2">
    <name type="scientific">Cordyceps javanica</name>
    <dbReference type="NCBI Taxonomy" id="43265"/>
    <lineage>
        <taxon>Eukaryota</taxon>
        <taxon>Fungi</taxon>
        <taxon>Dikarya</taxon>
        <taxon>Ascomycota</taxon>
        <taxon>Pezizomycotina</taxon>
        <taxon>Sordariomycetes</taxon>
        <taxon>Hypocreomycetidae</taxon>
        <taxon>Hypocreales</taxon>
        <taxon>Cordycipitaceae</taxon>
        <taxon>Cordyceps</taxon>
    </lineage>
</organism>
<evidence type="ECO:0000313" key="1">
    <source>
        <dbReference type="EMBL" id="TQV93260.1"/>
    </source>
</evidence>
<protein>
    <submittedName>
        <fullName evidence="1">Uncharacterized protein</fullName>
    </submittedName>
</protein>
<name>A0A545UUY5_9HYPO</name>
<dbReference type="Proteomes" id="UP000315783">
    <property type="component" value="Unassembled WGS sequence"/>
</dbReference>
<comment type="caution">
    <text evidence="1">The sequence shown here is derived from an EMBL/GenBank/DDBJ whole genome shotgun (WGS) entry which is preliminary data.</text>
</comment>
<dbReference type="OrthoDB" id="2117718at2759"/>
<dbReference type="AlphaFoldDB" id="A0A545UUY5"/>
<gene>
    <name evidence="1" type="ORF">IF1G_07838</name>
</gene>
<accession>A0A545UUY5</accession>
<reference evidence="1 2" key="1">
    <citation type="journal article" date="2019" name="Appl. Microbiol. Biotechnol.">
        <title>Genome sequence of Isaria javanica and comparative genome analysis insights into family S53 peptidase evolution in fungal entomopathogens.</title>
        <authorList>
            <person name="Lin R."/>
            <person name="Zhang X."/>
            <person name="Xin B."/>
            <person name="Zou M."/>
            <person name="Gao Y."/>
            <person name="Qin F."/>
            <person name="Hu Q."/>
            <person name="Xie B."/>
            <person name="Cheng X."/>
        </authorList>
    </citation>
    <scope>NUCLEOTIDE SEQUENCE [LARGE SCALE GENOMIC DNA]</scope>
    <source>
        <strain evidence="1 2">IJ1G</strain>
    </source>
</reference>
<evidence type="ECO:0000313" key="2">
    <source>
        <dbReference type="Proteomes" id="UP000315783"/>
    </source>
</evidence>
<dbReference type="EMBL" id="SPUK01000012">
    <property type="protein sequence ID" value="TQV93260.1"/>
    <property type="molecule type" value="Genomic_DNA"/>
</dbReference>
<sequence length="309" mass="33965">MRQLHLGLGSAGYATVAKDHSSSSSSSSSSSPELVAAVFAQEHEAHEAILLAKCLPDMWPPRARTVRAAHGPSSSTKEHCRQLAALHDALAATVNDMVPRWWTDEEAGFPRRRPLTEEEEELLRARIKPKPTGRKNGPLEYGSGTDDLTWLDRHQDLGHLREYSACEGSWRPDLLNQKVCGDDGSWAENFRVSEINARFCFNGFLHFAYGSSALADMSTEQFSLVAATDGVQHDKPLHLLKRGGDDDECMVVQRQVRQHRYDVVLKRSGEVGNYPLVGTYHVVNGRRCLGIGVWRSGGDGICAASTGGS</sequence>
<proteinExistence type="predicted"/>
<keyword evidence="2" id="KW-1185">Reference proteome</keyword>